<dbReference type="RefSeq" id="WP_071905351.1">
    <property type="nucleotide sequence ID" value="NZ_MPIN01000032.1"/>
</dbReference>
<reference evidence="3 4" key="2">
    <citation type="submission" date="2016-12" db="EMBL/GenBank/DDBJ databases">
        <title>Draft Genome Sequence of Cystobacter ferrugineus Strain Cbfe23.</title>
        <authorList>
            <person name="Akbar S."/>
            <person name="Dowd S.E."/>
            <person name="Stevens D.C."/>
        </authorList>
    </citation>
    <scope>NUCLEOTIDE SEQUENCE [LARGE SCALE GENOMIC DNA]</scope>
    <source>
        <strain evidence="3 4">Cbfe23</strain>
    </source>
</reference>
<dbReference type="InterPro" id="IPR029033">
    <property type="entry name" value="His_PPase_superfam"/>
</dbReference>
<dbReference type="Gene3D" id="3.40.50.1240">
    <property type="entry name" value="Phosphoglycerate mutase-like"/>
    <property type="match status" value="1"/>
</dbReference>
<dbReference type="CDD" id="cd07067">
    <property type="entry name" value="HP_PGM_like"/>
    <property type="match status" value="1"/>
</dbReference>
<dbReference type="STRING" id="83449.BON30_47835"/>
<name>A0A1L9AU92_9BACT</name>
<reference evidence="4" key="1">
    <citation type="submission" date="2016-11" db="EMBL/GenBank/DDBJ databases">
        <authorList>
            <person name="Shukria A."/>
            <person name="Stevens D.C."/>
        </authorList>
    </citation>
    <scope>NUCLEOTIDE SEQUENCE [LARGE SCALE GENOMIC DNA]</scope>
    <source>
        <strain evidence="4">Cbfe23</strain>
    </source>
</reference>
<evidence type="ECO:0000313" key="3">
    <source>
        <dbReference type="EMBL" id="OJH33588.1"/>
    </source>
</evidence>
<feature type="active site" description="Tele-phosphohistidine intermediate" evidence="1">
    <location>
        <position position="13"/>
    </location>
</feature>
<keyword evidence="4" id="KW-1185">Reference proteome</keyword>
<accession>A0A1L9AU92</accession>
<proteinExistence type="predicted"/>
<sequence length="199" mass="22217">MNQSPPLVVIVRHGETAWSRTGHHTGRTDLPLLEEGRQMALKLREPLRQWDFATIWTSPLRRAIDTCELANQGHGAEQRADLTEWDYGTFEGKTKAEIRALDPDWSIWKKGVPGGEKLKDVGLRADRIIAGIHKAKGPVLLFSHGHLLRVLTARWLGLAPADGRLFVLGTGSISVLSVHADDASQPVIQRWNDTHHLNK</sequence>
<feature type="active site" description="Proton donor/acceptor" evidence="1">
    <location>
        <position position="84"/>
    </location>
</feature>
<dbReference type="GO" id="GO:0101006">
    <property type="term" value="F:protein histidine phosphatase activity"/>
    <property type="evidence" value="ECO:0007669"/>
    <property type="project" value="TreeGrafter"/>
</dbReference>
<organism evidence="3 4">
    <name type="scientific">Cystobacter ferrugineus</name>
    <dbReference type="NCBI Taxonomy" id="83449"/>
    <lineage>
        <taxon>Bacteria</taxon>
        <taxon>Pseudomonadati</taxon>
        <taxon>Myxococcota</taxon>
        <taxon>Myxococcia</taxon>
        <taxon>Myxococcales</taxon>
        <taxon>Cystobacterineae</taxon>
        <taxon>Archangiaceae</taxon>
        <taxon>Cystobacter</taxon>
    </lineage>
</organism>
<gene>
    <name evidence="3" type="ORF">BON30_47835</name>
</gene>
<evidence type="ECO:0000256" key="1">
    <source>
        <dbReference type="PIRSR" id="PIRSR613078-1"/>
    </source>
</evidence>
<comment type="caution">
    <text evidence="3">The sequence shown here is derived from an EMBL/GenBank/DDBJ whole genome shotgun (WGS) entry which is preliminary data.</text>
</comment>
<dbReference type="SUPFAM" id="SSF53254">
    <property type="entry name" value="Phosphoglycerate mutase-like"/>
    <property type="match status" value="1"/>
</dbReference>
<evidence type="ECO:0000256" key="2">
    <source>
        <dbReference type="PIRSR" id="PIRSR613078-2"/>
    </source>
</evidence>
<feature type="binding site" evidence="2">
    <location>
        <begin position="84"/>
        <end position="87"/>
    </location>
    <ligand>
        <name>substrate</name>
    </ligand>
</feature>
<dbReference type="EMBL" id="MPIN01000032">
    <property type="protein sequence ID" value="OJH33588.1"/>
    <property type="molecule type" value="Genomic_DNA"/>
</dbReference>
<dbReference type="Proteomes" id="UP000182229">
    <property type="component" value="Unassembled WGS sequence"/>
</dbReference>
<dbReference type="InterPro" id="IPR013078">
    <property type="entry name" value="His_Pase_superF_clade-1"/>
</dbReference>
<feature type="binding site" evidence="2">
    <location>
        <begin position="25"/>
        <end position="26"/>
    </location>
    <ligand>
        <name>substrate</name>
    </ligand>
</feature>
<dbReference type="InterPro" id="IPR050275">
    <property type="entry name" value="PGM_Phosphatase"/>
</dbReference>
<dbReference type="Pfam" id="PF00300">
    <property type="entry name" value="His_Phos_1"/>
    <property type="match status" value="1"/>
</dbReference>
<dbReference type="PANTHER" id="PTHR48100:SF15">
    <property type="entry name" value="SEDOHEPTULOSE 1,7-BISPHOSPHATASE"/>
    <property type="match status" value="1"/>
</dbReference>
<evidence type="ECO:0000313" key="4">
    <source>
        <dbReference type="Proteomes" id="UP000182229"/>
    </source>
</evidence>
<dbReference type="PANTHER" id="PTHR48100">
    <property type="entry name" value="BROAD-SPECIFICITY PHOSPHATASE YOR283W-RELATED"/>
    <property type="match status" value="1"/>
</dbReference>
<feature type="binding site" evidence="2">
    <location>
        <position position="95"/>
    </location>
    <ligand>
        <name>substrate</name>
    </ligand>
</feature>
<dbReference type="GO" id="GO:0070297">
    <property type="term" value="P:regulation of phosphorelay signal transduction system"/>
    <property type="evidence" value="ECO:0007669"/>
    <property type="project" value="TreeGrafter"/>
</dbReference>
<dbReference type="AlphaFoldDB" id="A0A1L9AU92"/>
<dbReference type="OrthoDB" id="9781415at2"/>
<dbReference type="SMART" id="SM00855">
    <property type="entry name" value="PGAM"/>
    <property type="match status" value="1"/>
</dbReference>
<feature type="binding site" evidence="2">
    <location>
        <position position="62"/>
    </location>
    <ligand>
        <name>substrate</name>
    </ligand>
</feature>
<protein>
    <submittedName>
        <fullName evidence="3">Histidine phosphatase</fullName>
    </submittedName>
</protein>